<keyword evidence="3" id="KW-1185">Reference proteome</keyword>
<dbReference type="Proteomes" id="UP000294003">
    <property type="component" value="Unassembled WGS sequence"/>
</dbReference>
<feature type="region of interest" description="Disordered" evidence="1">
    <location>
        <begin position="155"/>
        <end position="464"/>
    </location>
</feature>
<evidence type="ECO:0008006" key="4">
    <source>
        <dbReference type="Google" id="ProtNLM"/>
    </source>
</evidence>
<reference evidence="2 3" key="1">
    <citation type="submission" date="2018-06" db="EMBL/GenBank/DDBJ databases">
        <title>Complete Genomes of Monosporascus.</title>
        <authorList>
            <person name="Robinson A.J."/>
            <person name="Natvig D.O."/>
        </authorList>
    </citation>
    <scope>NUCLEOTIDE SEQUENCE [LARGE SCALE GENOMIC DNA]</scope>
    <source>
        <strain evidence="2 3">CBS 609.92</strain>
    </source>
</reference>
<feature type="compositionally biased region" description="Polar residues" evidence="1">
    <location>
        <begin position="69"/>
        <end position="79"/>
    </location>
</feature>
<feature type="compositionally biased region" description="Low complexity" evidence="1">
    <location>
        <begin position="413"/>
        <end position="425"/>
    </location>
</feature>
<feature type="compositionally biased region" description="Polar residues" evidence="1">
    <location>
        <begin position="315"/>
        <end position="328"/>
    </location>
</feature>
<gene>
    <name evidence="2" type="ORF">DL762_010253</name>
</gene>
<sequence>MFRFSRQQAAQTPPPTYLNSEDNRDAIGLAISRPRSEVAPARQEVQVERKLSRLLPAKPTLTLAIPRQATASGPSSRQQPPADRASTMTNMTAFADLDTEAAESGQIWRPPPTDPQSATAYYVADPRGNWVLRDDNRKSEVEQVAQAAELDTYTPLTKSPIEKQEEEAAAMAQAISAATKFPKKPRPAFLLRDPNDPSMPRTSSLYSQASAVRQRPPPPPARRSSSSSRKAVRPGVHRSDSKDSHASATTINTSSPGPFDDDAAIENDIARLSQLSPVAESPSPRSGRPRVRYSKITGRLDGATIRHVPPPKRPNFSSSPPGQPSPTLGSVLPPITGSPSAYPLPLRPKRSNRAPGPLPIQSAGSGFSPAPPSEVALPQSQQQQQQQQQQSQRQQPRPLQQQHQPSRRPRTPPQQQQQQQQMQSPAPVPAPPRLDALQAQGRRSPHIASQIVAASPVSTTTTTTSAANSLLAKRVGNDKAAALALDSHPAGSGKHWRRQRGAGGPGLLSPETAAAGLDSPRGPPAGPGSGTLPTTPTWQPKLTPTRRGDDLFLNVQ</sequence>
<feature type="region of interest" description="Disordered" evidence="1">
    <location>
        <begin position="101"/>
        <end position="120"/>
    </location>
</feature>
<feature type="compositionally biased region" description="Low complexity" evidence="1">
    <location>
        <begin position="453"/>
        <end position="464"/>
    </location>
</feature>
<feature type="region of interest" description="Disordered" evidence="1">
    <location>
        <begin position="1"/>
        <end position="23"/>
    </location>
</feature>
<feature type="compositionally biased region" description="Polar residues" evidence="1">
    <location>
        <begin position="1"/>
        <end position="11"/>
    </location>
</feature>
<feature type="region of interest" description="Disordered" evidence="1">
    <location>
        <begin position="58"/>
        <end position="87"/>
    </location>
</feature>
<organism evidence="2 3">
    <name type="scientific">Monosporascus cannonballus</name>
    <dbReference type="NCBI Taxonomy" id="155416"/>
    <lineage>
        <taxon>Eukaryota</taxon>
        <taxon>Fungi</taxon>
        <taxon>Dikarya</taxon>
        <taxon>Ascomycota</taxon>
        <taxon>Pezizomycotina</taxon>
        <taxon>Sordariomycetes</taxon>
        <taxon>Xylariomycetidae</taxon>
        <taxon>Xylariales</taxon>
        <taxon>Xylariales incertae sedis</taxon>
        <taxon>Monosporascus</taxon>
    </lineage>
</organism>
<feature type="compositionally biased region" description="Low complexity" evidence="1">
    <location>
        <begin position="378"/>
        <end position="404"/>
    </location>
</feature>
<feature type="region of interest" description="Disordered" evidence="1">
    <location>
        <begin position="485"/>
        <end position="556"/>
    </location>
</feature>
<feature type="compositionally biased region" description="Low complexity" evidence="1">
    <location>
        <begin position="169"/>
        <end position="178"/>
    </location>
</feature>
<feature type="compositionally biased region" description="Polar residues" evidence="1">
    <location>
        <begin position="246"/>
        <end position="256"/>
    </location>
</feature>
<evidence type="ECO:0000256" key="1">
    <source>
        <dbReference type="SAM" id="MobiDB-lite"/>
    </source>
</evidence>
<comment type="caution">
    <text evidence="2">The sequence shown here is derived from an EMBL/GenBank/DDBJ whole genome shotgun (WGS) entry which is preliminary data.</text>
</comment>
<evidence type="ECO:0000313" key="3">
    <source>
        <dbReference type="Proteomes" id="UP000294003"/>
    </source>
</evidence>
<evidence type="ECO:0000313" key="2">
    <source>
        <dbReference type="EMBL" id="RYO74975.1"/>
    </source>
</evidence>
<dbReference type="EMBL" id="QJNS01000712">
    <property type="protein sequence ID" value="RYO74975.1"/>
    <property type="molecule type" value="Genomic_DNA"/>
</dbReference>
<proteinExistence type="predicted"/>
<protein>
    <recommendedName>
        <fullName evidence="4">WW domain-containing protein</fullName>
    </recommendedName>
</protein>
<name>A0ABY0GRX5_9PEZI</name>
<accession>A0ABY0GRX5</accession>